<accession>A0A8J8NWP7</accession>
<feature type="region of interest" description="Disordered" evidence="1">
    <location>
        <begin position="1"/>
        <end position="24"/>
    </location>
</feature>
<reference evidence="2" key="1">
    <citation type="submission" date="2019-06" db="EMBL/GenBank/DDBJ databases">
        <authorList>
            <person name="Zheng W."/>
        </authorList>
    </citation>
    <scope>NUCLEOTIDE SEQUENCE</scope>
    <source>
        <strain evidence="2">QDHG01</strain>
    </source>
</reference>
<evidence type="ECO:0000313" key="3">
    <source>
        <dbReference type="Proteomes" id="UP000785679"/>
    </source>
</evidence>
<feature type="region of interest" description="Disordered" evidence="1">
    <location>
        <begin position="163"/>
        <end position="193"/>
    </location>
</feature>
<comment type="caution">
    <text evidence="2">The sequence shown here is derived from an EMBL/GenBank/DDBJ whole genome shotgun (WGS) entry which is preliminary data.</text>
</comment>
<gene>
    <name evidence="2" type="ORF">FGO68_gene16268</name>
</gene>
<dbReference type="EMBL" id="RRYP01005895">
    <property type="protein sequence ID" value="TNV81640.1"/>
    <property type="molecule type" value="Genomic_DNA"/>
</dbReference>
<evidence type="ECO:0000313" key="2">
    <source>
        <dbReference type="EMBL" id="TNV81640.1"/>
    </source>
</evidence>
<feature type="compositionally biased region" description="Low complexity" evidence="1">
    <location>
        <begin position="174"/>
        <end position="187"/>
    </location>
</feature>
<organism evidence="2 3">
    <name type="scientific">Halteria grandinella</name>
    <dbReference type="NCBI Taxonomy" id="5974"/>
    <lineage>
        <taxon>Eukaryota</taxon>
        <taxon>Sar</taxon>
        <taxon>Alveolata</taxon>
        <taxon>Ciliophora</taxon>
        <taxon>Intramacronucleata</taxon>
        <taxon>Spirotrichea</taxon>
        <taxon>Stichotrichia</taxon>
        <taxon>Sporadotrichida</taxon>
        <taxon>Halteriidae</taxon>
        <taxon>Halteria</taxon>
    </lineage>
</organism>
<proteinExistence type="predicted"/>
<dbReference type="Proteomes" id="UP000785679">
    <property type="component" value="Unassembled WGS sequence"/>
</dbReference>
<sequence length="403" mass="45501">MQGKQSQSLMTVNQSESQQNKPLKRQLPMIQVMEDLEIDECEFENMSYQADDNGDLDWDLALEEIERDNSVQEQDALNGGRNQFSNQCEEAEKNGTQGVMKSTINQVRMSCFHYRGEMVLSQFKAEHSVAQRKFEDEVKKYTDFADILQLTYGCAGKKTGFDYDDSDDDDKHSSSSSIDFSPEMSSSNVHQIESPSCRYKQNPLIRQTLNGDFKLQSSSSGMHLQFQSSSSRKELELDVGDQVGKAGEKNQQIFEVAQLVDEKQTVKYKKVDNFMEACSQAKKQACELKMANNANTFKNLVCSPRSENMLTTHGMKTEGSKYCCSSKKQFTNQLNEELEQFASFSKLNQVNSEESIELCSENSLNSRKQQAAYEKVISKMLKGGAADFSVSIELGLESVVDDQ</sequence>
<keyword evidence="3" id="KW-1185">Reference proteome</keyword>
<feature type="compositionally biased region" description="Polar residues" evidence="1">
    <location>
        <begin position="1"/>
        <end position="21"/>
    </location>
</feature>
<dbReference type="AlphaFoldDB" id="A0A8J8NWP7"/>
<protein>
    <submittedName>
        <fullName evidence="2">Uncharacterized protein</fullName>
    </submittedName>
</protein>
<evidence type="ECO:0000256" key="1">
    <source>
        <dbReference type="SAM" id="MobiDB-lite"/>
    </source>
</evidence>
<name>A0A8J8NWP7_HALGN</name>